<keyword evidence="4" id="KW-0255">Endonuclease</keyword>
<keyword evidence="3" id="KW-0540">Nuclease</keyword>
<keyword evidence="9" id="KW-1185">Reference proteome</keyword>
<dbReference type="Proteomes" id="UP000828390">
    <property type="component" value="Unassembled WGS sequence"/>
</dbReference>
<dbReference type="GO" id="GO:0004519">
    <property type="term" value="F:endonuclease activity"/>
    <property type="evidence" value="ECO:0007669"/>
    <property type="project" value="UniProtKB-KW"/>
</dbReference>
<keyword evidence="1" id="KW-0808">Transferase</keyword>
<reference evidence="8" key="2">
    <citation type="submission" date="2020-11" db="EMBL/GenBank/DDBJ databases">
        <authorList>
            <person name="McCartney M.A."/>
            <person name="Auch B."/>
            <person name="Kono T."/>
            <person name="Mallez S."/>
            <person name="Becker A."/>
            <person name="Gohl D.M."/>
            <person name="Silverstein K.A.T."/>
            <person name="Koren S."/>
            <person name="Bechman K.B."/>
            <person name="Herman A."/>
            <person name="Abrahante J.E."/>
            <person name="Garbe J."/>
        </authorList>
    </citation>
    <scope>NUCLEOTIDE SEQUENCE</scope>
    <source>
        <strain evidence="8">Duluth1</strain>
        <tissue evidence="8">Whole animal</tissue>
    </source>
</reference>
<name>A0A9D4DP95_DREPO</name>
<dbReference type="AlphaFoldDB" id="A0A9D4DP95"/>
<dbReference type="Pfam" id="PF17917">
    <property type="entry name" value="RT_RNaseH"/>
    <property type="match status" value="1"/>
</dbReference>
<protein>
    <recommendedName>
        <fullName evidence="7">Reverse transcriptase RNase H-like domain-containing protein</fullName>
    </recommendedName>
</protein>
<evidence type="ECO:0000256" key="5">
    <source>
        <dbReference type="ARBA" id="ARBA00022801"/>
    </source>
</evidence>
<evidence type="ECO:0000313" key="9">
    <source>
        <dbReference type="Proteomes" id="UP000828390"/>
    </source>
</evidence>
<organism evidence="8 9">
    <name type="scientific">Dreissena polymorpha</name>
    <name type="common">Zebra mussel</name>
    <name type="synonym">Mytilus polymorpha</name>
    <dbReference type="NCBI Taxonomy" id="45954"/>
    <lineage>
        <taxon>Eukaryota</taxon>
        <taxon>Metazoa</taxon>
        <taxon>Spiralia</taxon>
        <taxon>Lophotrochozoa</taxon>
        <taxon>Mollusca</taxon>
        <taxon>Bivalvia</taxon>
        <taxon>Autobranchia</taxon>
        <taxon>Heteroconchia</taxon>
        <taxon>Euheterodonta</taxon>
        <taxon>Imparidentia</taxon>
        <taxon>Neoheterodontei</taxon>
        <taxon>Myida</taxon>
        <taxon>Dreissenoidea</taxon>
        <taxon>Dreissenidae</taxon>
        <taxon>Dreissena</taxon>
    </lineage>
</organism>
<proteinExistence type="predicted"/>
<dbReference type="SUPFAM" id="SSF56672">
    <property type="entry name" value="DNA/RNA polymerases"/>
    <property type="match status" value="1"/>
</dbReference>
<feature type="domain" description="Reverse transcriptase RNase H-like" evidence="7">
    <location>
        <begin position="10"/>
        <end position="60"/>
    </location>
</feature>
<keyword evidence="2" id="KW-0548">Nucleotidyltransferase</keyword>
<dbReference type="EMBL" id="JAIWYP010000010">
    <property type="protein sequence ID" value="KAH3752583.1"/>
    <property type="molecule type" value="Genomic_DNA"/>
</dbReference>
<keyword evidence="6" id="KW-0695">RNA-directed DNA polymerase</keyword>
<dbReference type="GO" id="GO:0016787">
    <property type="term" value="F:hydrolase activity"/>
    <property type="evidence" value="ECO:0007669"/>
    <property type="project" value="UniProtKB-KW"/>
</dbReference>
<evidence type="ECO:0000256" key="3">
    <source>
        <dbReference type="ARBA" id="ARBA00022722"/>
    </source>
</evidence>
<evidence type="ECO:0000313" key="8">
    <source>
        <dbReference type="EMBL" id="KAH3752583.1"/>
    </source>
</evidence>
<accession>A0A9D4DP95</accession>
<evidence type="ECO:0000259" key="7">
    <source>
        <dbReference type="Pfam" id="PF17917"/>
    </source>
</evidence>
<dbReference type="GO" id="GO:0003964">
    <property type="term" value="F:RNA-directed DNA polymerase activity"/>
    <property type="evidence" value="ECO:0007669"/>
    <property type="project" value="UniProtKB-KW"/>
</dbReference>
<evidence type="ECO:0000256" key="1">
    <source>
        <dbReference type="ARBA" id="ARBA00022679"/>
    </source>
</evidence>
<sequence length="60" mass="6467">MDYPKKAAGDLMLDVDASGLGIGGVLAQIEDSGFSEQERVISYGSRALNKAERNYCVTKK</sequence>
<evidence type="ECO:0000256" key="6">
    <source>
        <dbReference type="ARBA" id="ARBA00022918"/>
    </source>
</evidence>
<evidence type="ECO:0000256" key="4">
    <source>
        <dbReference type="ARBA" id="ARBA00022759"/>
    </source>
</evidence>
<dbReference type="InterPro" id="IPR043502">
    <property type="entry name" value="DNA/RNA_pol_sf"/>
</dbReference>
<gene>
    <name evidence="8" type="ORF">DPMN_187204</name>
</gene>
<comment type="caution">
    <text evidence="8">The sequence shown here is derived from an EMBL/GenBank/DDBJ whole genome shotgun (WGS) entry which is preliminary data.</text>
</comment>
<reference evidence="8" key="1">
    <citation type="journal article" date="2019" name="bioRxiv">
        <title>The Genome of the Zebra Mussel, Dreissena polymorpha: A Resource for Invasive Species Research.</title>
        <authorList>
            <person name="McCartney M.A."/>
            <person name="Auch B."/>
            <person name="Kono T."/>
            <person name="Mallez S."/>
            <person name="Zhang Y."/>
            <person name="Obille A."/>
            <person name="Becker A."/>
            <person name="Abrahante J.E."/>
            <person name="Garbe J."/>
            <person name="Badalamenti J.P."/>
            <person name="Herman A."/>
            <person name="Mangelson H."/>
            <person name="Liachko I."/>
            <person name="Sullivan S."/>
            <person name="Sone E.D."/>
            <person name="Koren S."/>
            <person name="Silverstein K.A.T."/>
            <person name="Beckman K.B."/>
            <person name="Gohl D.M."/>
        </authorList>
    </citation>
    <scope>NUCLEOTIDE SEQUENCE</scope>
    <source>
        <strain evidence="8">Duluth1</strain>
        <tissue evidence="8">Whole animal</tissue>
    </source>
</reference>
<dbReference type="InterPro" id="IPR041373">
    <property type="entry name" value="RT_RNaseH"/>
</dbReference>
<evidence type="ECO:0000256" key="2">
    <source>
        <dbReference type="ARBA" id="ARBA00022695"/>
    </source>
</evidence>
<keyword evidence="5" id="KW-0378">Hydrolase</keyword>